<organism evidence="2 3">
    <name type="scientific">Micromonospora endolithica</name>
    <dbReference type="NCBI Taxonomy" id="230091"/>
    <lineage>
        <taxon>Bacteria</taxon>
        <taxon>Bacillati</taxon>
        <taxon>Actinomycetota</taxon>
        <taxon>Actinomycetes</taxon>
        <taxon>Micromonosporales</taxon>
        <taxon>Micromonosporaceae</taxon>
        <taxon>Micromonospora</taxon>
    </lineage>
</organism>
<dbReference type="Pfam" id="PF02036">
    <property type="entry name" value="SCP2"/>
    <property type="match status" value="1"/>
</dbReference>
<dbReference type="InterPro" id="IPR003033">
    <property type="entry name" value="SCP2_sterol-bd_dom"/>
</dbReference>
<proteinExistence type="predicted"/>
<feature type="domain" description="SCP2" evidence="1">
    <location>
        <begin position="21"/>
        <end position="105"/>
    </location>
</feature>
<comment type="caution">
    <text evidence="2">The sequence shown here is derived from an EMBL/GenBank/DDBJ whole genome shotgun (WGS) entry which is preliminary data.</text>
</comment>
<dbReference type="OrthoDB" id="3402301at2"/>
<dbReference type="SUPFAM" id="SSF55718">
    <property type="entry name" value="SCP-like"/>
    <property type="match status" value="1"/>
</dbReference>
<dbReference type="RefSeq" id="WP_120732452.1">
    <property type="nucleotide sequence ID" value="NZ_RBAK01000018.1"/>
</dbReference>
<name>A0A3A9YT05_9ACTN</name>
<accession>A0A3A9YT05</accession>
<dbReference type="Gene3D" id="3.30.1050.10">
    <property type="entry name" value="SCP2 sterol-binding domain"/>
    <property type="match status" value="1"/>
</dbReference>
<dbReference type="EMBL" id="RBAK01000018">
    <property type="protein sequence ID" value="RKN39105.1"/>
    <property type="molecule type" value="Genomic_DNA"/>
</dbReference>
<dbReference type="AlphaFoldDB" id="A0A3A9YT05"/>
<dbReference type="InterPro" id="IPR036527">
    <property type="entry name" value="SCP2_sterol-bd_dom_sf"/>
</dbReference>
<sequence>MSEAIERFFDSLPSRAPAVLRSTVAGTIQIDLATGDGTTHWLVRLQPGEAEVTRARGPADAIWHSSEDLFDRLVTGRAQAIAAMLRNESTFGGNVVLFLAFRRFFPSPPGARDPRDIVRAQAGRPR</sequence>
<keyword evidence="3" id="KW-1185">Reference proteome</keyword>
<dbReference type="Proteomes" id="UP000281726">
    <property type="component" value="Unassembled WGS sequence"/>
</dbReference>
<reference evidence="2 3" key="1">
    <citation type="journal article" date="2004" name="Syst. Appl. Microbiol.">
        <title>Cryptoendolithic actinomycetes from antarctic sandstone rock samples: Micromonospora endolithica sp. nov. and two isolates related to Micromonospora coerulea Jensen 1932.</title>
        <authorList>
            <person name="Hirsch P."/>
            <person name="Mevs U."/>
            <person name="Kroppenstedt R.M."/>
            <person name="Schumann P."/>
            <person name="Stackebrandt E."/>
        </authorList>
    </citation>
    <scope>NUCLEOTIDE SEQUENCE [LARGE SCALE GENOMIC DNA]</scope>
    <source>
        <strain evidence="2 3">JCM 12677</strain>
    </source>
</reference>
<evidence type="ECO:0000313" key="2">
    <source>
        <dbReference type="EMBL" id="RKN39105.1"/>
    </source>
</evidence>
<evidence type="ECO:0000259" key="1">
    <source>
        <dbReference type="Pfam" id="PF02036"/>
    </source>
</evidence>
<protein>
    <recommendedName>
        <fullName evidence="1">SCP2 domain-containing protein</fullName>
    </recommendedName>
</protein>
<evidence type="ECO:0000313" key="3">
    <source>
        <dbReference type="Proteomes" id="UP000281726"/>
    </source>
</evidence>
<gene>
    <name evidence="2" type="ORF">D7223_29565</name>
</gene>